<organism evidence="1 2">
    <name type="scientific">Vairimorpha ceranae</name>
    <dbReference type="NCBI Taxonomy" id="40302"/>
    <lineage>
        <taxon>Eukaryota</taxon>
        <taxon>Fungi</taxon>
        <taxon>Fungi incertae sedis</taxon>
        <taxon>Microsporidia</taxon>
        <taxon>Nosematidae</taxon>
        <taxon>Vairimorpha</taxon>
    </lineage>
</organism>
<dbReference type="AlphaFoldDB" id="A0A0F9ZDR2"/>
<comment type="caution">
    <text evidence="1">The sequence shown here is derived from an EMBL/GenBank/DDBJ whole genome shotgun (WGS) entry which is preliminary data.</text>
</comment>
<protein>
    <submittedName>
        <fullName evidence="1">Uncharacterized protein</fullName>
    </submittedName>
</protein>
<dbReference type="VEuPathDB" id="MicrosporidiaDB:AAJ76_1500052733"/>
<dbReference type="GeneID" id="36319015"/>
<reference evidence="1 2" key="1">
    <citation type="journal article" date="2015" name="Environ. Microbiol.">
        <title>Genome analyses suggest the presence of polyploidy and recent human-driven expansions in eight global populations of the honeybee pathogen Nosema ceranae.</title>
        <authorList>
            <person name="Pelin A."/>
            <person name="Selman M."/>
            <person name="Aris-Brosou S."/>
            <person name="Farinelli L."/>
            <person name="Corradi N."/>
        </authorList>
    </citation>
    <scope>NUCLEOTIDE SEQUENCE [LARGE SCALE GENOMIC DNA]</scope>
    <source>
        <strain evidence="1 2">PA08 1199</strain>
    </source>
</reference>
<gene>
    <name evidence="1" type="ORF">AAJ76_1500052733</name>
</gene>
<evidence type="ECO:0000313" key="2">
    <source>
        <dbReference type="Proteomes" id="UP000034350"/>
    </source>
</evidence>
<evidence type="ECO:0000313" key="1">
    <source>
        <dbReference type="EMBL" id="KKO75669.1"/>
    </source>
</evidence>
<dbReference type="Proteomes" id="UP000034350">
    <property type="component" value="Unassembled WGS sequence"/>
</dbReference>
<name>A0A0F9ZDR2_9MICR</name>
<dbReference type="RefSeq" id="XP_024331411.1">
    <property type="nucleotide sequence ID" value="XM_024474108.1"/>
</dbReference>
<accession>A0A0F9ZDR2</accession>
<keyword evidence="2" id="KW-1185">Reference proteome</keyword>
<sequence length="72" mass="8561">MPNENILGSENRKYKNNYYTIEINFILRTGWNKRQNSEYYTEIPRHRPDSPGIPGLKRIKISSVSISNYKKK</sequence>
<dbReference type="EMBL" id="JPQZ01000015">
    <property type="protein sequence ID" value="KKO75669.1"/>
    <property type="molecule type" value="Genomic_DNA"/>
</dbReference>
<proteinExistence type="predicted"/>